<keyword evidence="1" id="KW-0175">Coiled coil</keyword>
<dbReference type="InterPro" id="IPR002123">
    <property type="entry name" value="Plipid/glycerol_acylTrfase"/>
</dbReference>
<protein>
    <recommendedName>
        <fullName evidence="4">Phospholipid/glycerol acyltransferase domain-containing protein</fullName>
    </recommendedName>
</protein>
<dbReference type="PhylomeDB" id="A7TKX2"/>
<feature type="transmembrane region" description="Helical" evidence="3">
    <location>
        <begin position="510"/>
        <end position="530"/>
    </location>
</feature>
<dbReference type="GO" id="GO:0004366">
    <property type="term" value="F:glycerol-3-phosphate O-acyltransferase activity"/>
    <property type="evidence" value="ECO:0007669"/>
    <property type="project" value="EnsemblFungi"/>
</dbReference>
<dbReference type="HOGENOM" id="CLU_007860_1_0_1"/>
<feature type="coiled-coil region" evidence="1">
    <location>
        <begin position="554"/>
        <end position="630"/>
    </location>
</feature>
<keyword evidence="3" id="KW-0812">Transmembrane</keyword>
<evidence type="ECO:0000256" key="1">
    <source>
        <dbReference type="SAM" id="Coils"/>
    </source>
</evidence>
<dbReference type="OrthoDB" id="2427554at2759"/>
<evidence type="ECO:0000259" key="4">
    <source>
        <dbReference type="SMART" id="SM00563"/>
    </source>
</evidence>
<feature type="transmembrane region" description="Helical" evidence="3">
    <location>
        <begin position="481"/>
        <end position="504"/>
    </location>
</feature>
<dbReference type="GO" id="GO:0005783">
    <property type="term" value="C:endoplasmic reticulum"/>
    <property type="evidence" value="ECO:0007669"/>
    <property type="project" value="EnsemblFungi"/>
</dbReference>
<evidence type="ECO:0000256" key="3">
    <source>
        <dbReference type="SAM" id="Phobius"/>
    </source>
</evidence>
<dbReference type="GO" id="GO:0008654">
    <property type="term" value="P:phospholipid biosynthetic process"/>
    <property type="evidence" value="ECO:0007669"/>
    <property type="project" value="EnsemblFungi"/>
</dbReference>
<dbReference type="KEGG" id="vpo:Kpol_1025p48"/>
<dbReference type="AlphaFoldDB" id="A7TKX2"/>
<keyword evidence="6" id="KW-1185">Reference proteome</keyword>
<dbReference type="OMA" id="IMALGCM"/>
<gene>
    <name evidence="5" type="ORF">Kpol_1025p48</name>
</gene>
<reference evidence="5 6" key="1">
    <citation type="journal article" date="2007" name="Proc. Natl. Acad. Sci. U.S.A.">
        <title>Independent sorting-out of thousands of duplicated gene pairs in two yeast species descended from a whole-genome duplication.</title>
        <authorList>
            <person name="Scannell D.R."/>
            <person name="Frank A.C."/>
            <person name="Conant G.C."/>
            <person name="Byrne K.P."/>
            <person name="Woolfit M."/>
            <person name="Wolfe K.H."/>
        </authorList>
    </citation>
    <scope>NUCLEOTIDE SEQUENCE [LARGE SCALE GENOMIC DNA]</scope>
    <source>
        <strain evidence="6">ATCC 22028 / DSM 70294 / BCRC 21397 / CBS 2163 / NBRC 10782 / NRRL Y-8283 / UCD 57-17</strain>
    </source>
</reference>
<evidence type="ECO:0000256" key="2">
    <source>
        <dbReference type="SAM" id="MobiDB-lite"/>
    </source>
</evidence>
<dbReference type="STRING" id="436907.A7TKX2"/>
<feature type="domain" description="Phospholipid/glycerol acyltransferase" evidence="4">
    <location>
        <begin position="71"/>
        <end position="281"/>
    </location>
</feature>
<sequence length="710" mass="80366">MTKADVAKAKDSKSSKGAHDADLEDVYEEPPFHRTLIYDFVLWLLINIFNCFFREIRSRGGYKIPKQGPVIFVAAPHANQFVDPVILVGQIRKSVNQRISFLIAAKSLKMKVVGFLARCIMSIGVVRPQDNLKSARGKISLDPENPLKINGQGTKFLEDVQPRGLLGLPKSLGFVEIQTIESDTVLYIRKEFKTSKPEIKSLLTKGCSFKFAPKVDQSKVYHQVFEHLNHKGSIGIFPEGGSHDRPDLLPLKAGVAIMALGCMDKHAEANVKIVPCGMNYFHPHKFRSRAVVEFGDPIEIPRELVVKYGNPETNKEAVKELLDTVTEGLKAVTVNTPDYETLMVVQAMRRLYTAQLNTKLSLPMIVEMNRRIVKYYQTYKDDPEFRQLKNDILKYNSHLQQFNIPDHLVETAKVDFTKNLCLLVFRSITLFVSVILALPGILLFSPIFLVSKRISEKKARQALANSTVKITAKDVVATWKILMAMVFAPLLYIFWSLLFTLYYGGSHNKILTFCISYVTCSLVTYSALIIGDMGMDTFKSLRPLYISLTSPKGLKKLQKERLELSDRITEVMNTLGAELFMDIDTHIYEDEIDEEAEDRKTAELKRRRMLRKKKEKLQKMKLENISSENTSEVEQTQESDAISLMNSDNSLSNIPFFSTGVDRPSSSASSVMAESSSSDFEVENFESKGNNISDKIAKAIWEKRHGEKEE</sequence>
<dbReference type="RefSeq" id="XP_001644985.1">
    <property type="nucleotide sequence ID" value="XM_001644935.1"/>
</dbReference>
<evidence type="ECO:0000313" key="5">
    <source>
        <dbReference type="EMBL" id="EDO17127.1"/>
    </source>
</evidence>
<dbReference type="Pfam" id="PF01553">
    <property type="entry name" value="Acyltransferase"/>
    <property type="match status" value="1"/>
</dbReference>
<feature type="region of interest" description="Disordered" evidence="2">
    <location>
        <begin position="659"/>
        <end position="688"/>
    </location>
</feature>
<keyword evidence="3" id="KW-0472">Membrane</keyword>
<organism evidence="6">
    <name type="scientific">Vanderwaltozyma polyspora (strain ATCC 22028 / DSM 70294 / BCRC 21397 / CBS 2163 / NBRC 10782 / NRRL Y-8283 / UCD 57-17)</name>
    <name type="common">Kluyveromyces polysporus</name>
    <dbReference type="NCBI Taxonomy" id="436907"/>
    <lineage>
        <taxon>Eukaryota</taxon>
        <taxon>Fungi</taxon>
        <taxon>Dikarya</taxon>
        <taxon>Ascomycota</taxon>
        <taxon>Saccharomycotina</taxon>
        <taxon>Saccharomycetes</taxon>
        <taxon>Saccharomycetales</taxon>
        <taxon>Saccharomycetaceae</taxon>
        <taxon>Vanderwaltozyma</taxon>
    </lineage>
</organism>
<dbReference type="InParanoid" id="A7TKX2"/>
<dbReference type="GeneID" id="5545322"/>
<feature type="transmembrane region" description="Helical" evidence="3">
    <location>
        <begin position="36"/>
        <end position="53"/>
    </location>
</feature>
<feature type="compositionally biased region" description="Low complexity" evidence="2">
    <location>
        <begin position="665"/>
        <end position="678"/>
    </location>
</feature>
<keyword evidence="3" id="KW-1133">Transmembrane helix</keyword>
<dbReference type="eggNOG" id="ENOG502QQ2N">
    <property type="taxonomic scope" value="Eukaryota"/>
</dbReference>
<evidence type="ECO:0000313" key="6">
    <source>
        <dbReference type="Proteomes" id="UP000000267"/>
    </source>
</evidence>
<accession>A7TKX2</accession>
<dbReference type="PANTHER" id="PTHR31605:SF0">
    <property type="entry name" value="GLYCEROL-3-PHOSPHATE O-ACYLTRANSFERASE 1"/>
    <property type="match status" value="1"/>
</dbReference>
<name>A7TKX2_VANPO</name>
<proteinExistence type="predicted"/>
<dbReference type="PANTHER" id="PTHR31605">
    <property type="entry name" value="GLYCEROL-3-PHOSPHATE O-ACYLTRANSFERASE 1"/>
    <property type="match status" value="1"/>
</dbReference>
<dbReference type="InterPro" id="IPR052744">
    <property type="entry name" value="GPAT/DAPAT"/>
</dbReference>
<feature type="transmembrane region" description="Helical" evidence="3">
    <location>
        <begin position="428"/>
        <end position="450"/>
    </location>
</feature>
<dbReference type="Proteomes" id="UP000000267">
    <property type="component" value="Unassembled WGS sequence"/>
</dbReference>
<dbReference type="GO" id="GO:0016287">
    <property type="term" value="F:glycerone-phosphate O-acyltransferase activity"/>
    <property type="evidence" value="ECO:0007669"/>
    <property type="project" value="EnsemblFungi"/>
</dbReference>
<dbReference type="EMBL" id="DS480410">
    <property type="protein sequence ID" value="EDO17127.1"/>
    <property type="molecule type" value="Genomic_DNA"/>
</dbReference>
<dbReference type="SMART" id="SM00563">
    <property type="entry name" value="PlsC"/>
    <property type="match status" value="1"/>
</dbReference>
<dbReference type="FunCoup" id="A7TKX2">
    <property type="interactions" value="122"/>
</dbReference>
<dbReference type="SUPFAM" id="SSF69593">
    <property type="entry name" value="Glycerol-3-phosphate (1)-acyltransferase"/>
    <property type="match status" value="1"/>
</dbReference>